<comment type="caution">
    <text evidence="1">The sequence shown here is derived from an EMBL/GenBank/DDBJ whole genome shotgun (WGS) entry which is preliminary data.</text>
</comment>
<evidence type="ECO:0000313" key="1">
    <source>
        <dbReference type="EMBL" id="KAF6038670.1"/>
    </source>
</evidence>
<dbReference type="EMBL" id="VXIV02000378">
    <property type="protein sequence ID" value="KAF6038670.1"/>
    <property type="molecule type" value="Genomic_DNA"/>
</dbReference>
<protein>
    <submittedName>
        <fullName evidence="1">LOXL3</fullName>
    </submittedName>
</protein>
<dbReference type="PANTHER" id="PTHR45817:SF4">
    <property type="entry name" value="LYSYL OXIDASE-LIKE-RELATED"/>
    <property type="match status" value="1"/>
</dbReference>
<keyword evidence="2" id="KW-1185">Reference proteome</keyword>
<accession>A0A7J7KIY2</accession>
<dbReference type="GO" id="GO:0005507">
    <property type="term" value="F:copper ion binding"/>
    <property type="evidence" value="ECO:0007669"/>
    <property type="project" value="InterPro"/>
</dbReference>
<proteinExistence type="predicted"/>
<dbReference type="InterPro" id="IPR050912">
    <property type="entry name" value="LOX-like_protein"/>
</dbReference>
<sequence length="117" mass="13170">MDVFTHYDVMDHRGMRIAEGHKASFCLEDVHCQDGVSKRYSCEGHSISVGCADVYKHDIDCQWIDITDLKPGNYIFKLNVNPNMDVPELSFSNNAAVCDLGYSGYDVSLTNCRLERG</sequence>
<name>A0A7J7KIY2_BUGNE</name>
<organism evidence="1 2">
    <name type="scientific">Bugula neritina</name>
    <name type="common">Brown bryozoan</name>
    <name type="synonym">Sertularia neritina</name>
    <dbReference type="NCBI Taxonomy" id="10212"/>
    <lineage>
        <taxon>Eukaryota</taxon>
        <taxon>Metazoa</taxon>
        <taxon>Spiralia</taxon>
        <taxon>Lophotrochozoa</taxon>
        <taxon>Bryozoa</taxon>
        <taxon>Gymnolaemata</taxon>
        <taxon>Cheilostomatida</taxon>
        <taxon>Flustrina</taxon>
        <taxon>Buguloidea</taxon>
        <taxon>Bugulidae</taxon>
        <taxon>Bugula</taxon>
    </lineage>
</organism>
<dbReference type="PRINTS" id="PR00074">
    <property type="entry name" value="LYSYLOXIDASE"/>
</dbReference>
<dbReference type="PANTHER" id="PTHR45817">
    <property type="entry name" value="LYSYL OXIDASE-LIKE-RELATED"/>
    <property type="match status" value="1"/>
</dbReference>
<reference evidence="1" key="1">
    <citation type="submission" date="2020-06" db="EMBL/GenBank/DDBJ databases">
        <title>Draft genome of Bugula neritina, a colonial animal packing powerful symbionts and potential medicines.</title>
        <authorList>
            <person name="Rayko M."/>
        </authorList>
    </citation>
    <scope>NUCLEOTIDE SEQUENCE [LARGE SCALE GENOMIC DNA]</scope>
    <source>
        <strain evidence="1">Kwan_BN1</strain>
    </source>
</reference>
<evidence type="ECO:0000313" key="2">
    <source>
        <dbReference type="Proteomes" id="UP000593567"/>
    </source>
</evidence>
<dbReference type="AlphaFoldDB" id="A0A7J7KIY2"/>
<gene>
    <name evidence="1" type="ORF">EB796_003025</name>
</gene>
<dbReference type="GO" id="GO:0004720">
    <property type="term" value="F:protein-lysine 6-oxidase activity"/>
    <property type="evidence" value="ECO:0007669"/>
    <property type="project" value="TreeGrafter"/>
</dbReference>
<dbReference type="Proteomes" id="UP000593567">
    <property type="component" value="Unassembled WGS sequence"/>
</dbReference>
<dbReference type="OrthoDB" id="547291at2759"/>
<dbReference type="InterPro" id="IPR001695">
    <property type="entry name" value="Lysyl_oxidase"/>
</dbReference>
<dbReference type="GO" id="GO:0005615">
    <property type="term" value="C:extracellular space"/>
    <property type="evidence" value="ECO:0007669"/>
    <property type="project" value="TreeGrafter"/>
</dbReference>
<dbReference type="Pfam" id="PF01186">
    <property type="entry name" value="Lysyl_oxidase"/>
    <property type="match status" value="1"/>
</dbReference>